<dbReference type="PANTHER" id="PTHR42648">
    <property type="entry name" value="TRANSPOSASE, PUTATIVE-RELATED"/>
    <property type="match status" value="1"/>
</dbReference>
<dbReference type="PROSITE" id="PS50994">
    <property type="entry name" value="INTEGRASE"/>
    <property type="match status" value="1"/>
</dbReference>
<dbReference type="InterPro" id="IPR001878">
    <property type="entry name" value="Znf_CCHC"/>
</dbReference>
<dbReference type="GO" id="GO:0008270">
    <property type="term" value="F:zinc ion binding"/>
    <property type="evidence" value="ECO:0007669"/>
    <property type="project" value="UniProtKB-KW"/>
</dbReference>
<dbReference type="SUPFAM" id="SSF57756">
    <property type="entry name" value="Retrovirus zinc finger-like domains"/>
    <property type="match status" value="1"/>
</dbReference>
<feature type="region of interest" description="Disordered" evidence="6">
    <location>
        <begin position="451"/>
        <end position="512"/>
    </location>
</feature>
<dbReference type="Pfam" id="PF13976">
    <property type="entry name" value="gag_pre-integrs"/>
    <property type="match status" value="1"/>
</dbReference>
<dbReference type="GO" id="GO:0004190">
    <property type="term" value="F:aspartic-type endopeptidase activity"/>
    <property type="evidence" value="ECO:0007669"/>
    <property type="project" value="UniProtKB-KW"/>
</dbReference>
<evidence type="ECO:0000259" key="8">
    <source>
        <dbReference type="PROSITE" id="PS50994"/>
    </source>
</evidence>
<feature type="compositionally biased region" description="Gly residues" evidence="6">
    <location>
        <begin position="142"/>
        <end position="173"/>
    </location>
</feature>
<dbReference type="Pfam" id="PF00665">
    <property type="entry name" value="rve"/>
    <property type="match status" value="1"/>
</dbReference>
<feature type="compositionally biased region" description="Low complexity" evidence="6">
    <location>
        <begin position="189"/>
        <end position="234"/>
    </location>
</feature>
<dbReference type="InterPro" id="IPR043502">
    <property type="entry name" value="DNA/RNA_pol_sf"/>
</dbReference>
<dbReference type="Pfam" id="PF07727">
    <property type="entry name" value="RVT_2"/>
    <property type="match status" value="1"/>
</dbReference>
<accession>Q5JPZ9</accession>
<evidence type="ECO:0000256" key="2">
    <source>
        <dbReference type="ARBA" id="ARBA00022723"/>
    </source>
</evidence>
<dbReference type="InterPro" id="IPR054722">
    <property type="entry name" value="PolX-like_BBD"/>
</dbReference>
<dbReference type="Gene3D" id="4.10.60.10">
    <property type="entry name" value="Zinc finger, CCHC-type"/>
    <property type="match status" value="1"/>
</dbReference>
<dbReference type="SUPFAM" id="SSF56672">
    <property type="entry name" value="DNA/RNA polymerases"/>
    <property type="match status" value="1"/>
</dbReference>
<feature type="compositionally biased region" description="Pro residues" evidence="6">
    <location>
        <begin position="1070"/>
        <end position="1079"/>
    </location>
</feature>
<reference evidence="10" key="2">
    <citation type="journal article" date="2008" name="Nucleic Acids Res.">
        <title>The rice annotation project database (RAP-DB): 2008 update.</title>
        <authorList>
            <consortium name="The rice annotation project (RAP)"/>
        </authorList>
    </citation>
    <scope>GENOME REANNOTATION</scope>
    <source>
        <strain evidence="10">cv. Nipponbare</strain>
    </source>
</reference>
<dbReference type="SUPFAM" id="SSF53098">
    <property type="entry name" value="Ribonuclease H-like"/>
    <property type="match status" value="1"/>
</dbReference>
<dbReference type="Pfam" id="PF14223">
    <property type="entry name" value="Retrotran_gag_2"/>
    <property type="match status" value="1"/>
</dbReference>
<dbReference type="CDD" id="cd09272">
    <property type="entry name" value="RNase_HI_RT_Ty1"/>
    <property type="match status" value="1"/>
</dbReference>
<feature type="compositionally biased region" description="Pro residues" evidence="6">
    <location>
        <begin position="1045"/>
        <end position="1054"/>
    </location>
</feature>
<dbReference type="InterPro" id="IPR012337">
    <property type="entry name" value="RNaseH-like_sf"/>
</dbReference>
<dbReference type="EMBL" id="AL731614">
    <property type="protein sequence ID" value="CAD39834.1"/>
    <property type="molecule type" value="Genomic_DNA"/>
</dbReference>
<feature type="compositionally biased region" description="Polar residues" evidence="6">
    <location>
        <begin position="453"/>
        <end position="468"/>
    </location>
</feature>
<feature type="compositionally biased region" description="Low complexity" evidence="6">
    <location>
        <begin position="1034"/>
        <end position="1044"/>
    </location>
</feature>
<dbReference type="SMART" id="SM00343">
    <property type="entry name" value="ZnF_C2HC"/>
    <property type="match status" value="1"/>
</dbReference>
<protein>
    <submittedName>
        <fullName evidence="9">OSJNBa0079F16.1 protein</fullName>
    </submittedName>
</protein>
<proteinExistence type="predicted"/>
<evidence type="ECO:0000256" key="5">
    <source>
        <dbReference type="PROSITE-ProRule" id="PRU00047"/>
    </source>
</evidence>
<evidence type="ECO:0000256" key="3">
    <source>
        <dbReference type="ARBA" id="ARBA00022750"/>
    </source>
</evidence>
<keyword evidence="5" id="KW-0863">Zinc-finger</keyword>
<dbReference type="InterPro" id="IPR036875">
    <property type="entry name" value="Znf_CCHC_sf"/>
</dbReference>
<reference evidence="10" key="1">
    <citation type="journal article" date="2005" name="Nature">
        <title>The map-based sequence of the rice genome.</title>
        <authorList>
            <consortium name="International rice genome sequencing project (IRGSP)"/>
            <person name="Matsumoto T."/>
            <person name="Wu J."/>
            <person name="Kanamori H."/>
            <person name="Katayose Y."/>
            <person name="Fujisawa M."/>
            <person name="Namiki N."/>
            <person name="Mizuno H."/>
            <person name="Yamamoto K."/>
            <person name="Antonio B.A."/>
            <person name="Baba T."/>
            <person name="Sakata K."/>
            <person name="Nagamura Y."/>
            <person name="Aoki H."/>
            <person name="Arikawa K."/>
            <person name="Arita K."/>
            <person name="Bito T."/>
            <person name="Chiden Y."/>
            <person name="Fujitsuka N."/>
            <person name="Fukunaka R."/>
            <person name="Hamada M."/>
            <person name="Harada C."/>
            <person name="Hayashi A."/>
            <person name="Hijishita S."/>
            <person name="Honda M."/>
            <person name="Hosokawa S."/>
            <person name="Ichikawa Y."/>
            <person name="Idonuma A."/>
            <person name="Iijima M."/>
            <person name="Ikeda M."/>
            <person name="Ikeno M."/>
            <person name="Ito K."/>
            <person name="Ito S."/>
            <person name="Ito T."/>
            <person name="Ito Y."/>
            <person name="Ito Y."/>
            <person name="Iwabuchi A."/>
            <person name="Kamiya K."/>
            <person name="Karasawa W."/>
            <person name="Kurita K."/>
            <person name="Katagiri S."/>
            <person name="Kikuta A."/>
            <person name="Kobayashi H."/>
            <person name="Kobayashi N."/>
            <person name="Machita K."/>
            <person name="Maehara T."/>
            <person name="Masukawa M."/>
            <person name="Mizubayashi T."/>
            <person name="Mukai Y."/>
            <person name="Nagasaki H."/>
            <person name="Nagata Y."/>
            <person name="Naito S."/>
            <person name="Nakashima M."/>
            <person name="Nakama Y."/>
            <person name="Nakamichi Y."/>
            <person name="Nakamura M."/>
            <person name="Meguro A."/>
            <person name="Negishi M."/>
            <person name="Ohta I."/>
            <person name="Ohta T."/>
            <person name="Okamoto M."/>
            <person name="Ono N."/>
            <person name="Saji S."/>
            <person name="Sakaguchi M."/>
            <person name="Sakai K."/>
            <person name="Shibata M."/>
            <person name="Shimokawa T."/>
            <person name="Song J."/>
            <person name="Takazaki Y."/>
            <person name="Terasawa K."/>
            <person name="Tsugane M."/>
            <person name="Tsuji K."/>
            <person name="Ueda S."/>
            <person name="Waki K."/>
            <person name="Yamagata H."/>
            <person name="Yamamoto M."/>
            <person name="Yamamoto S."/>
            <person name="Yamane H."/>
            <person name="Yoshiki S."/>
            <person name="Yoshihara R."/>
            <person name="Yukawa K."/>
            <person name="Zhong H."/>
            <person name="Yano M."/>
            <person name="Yuan Q."/>
            <person name="Ouyang S."/>
            <person name="Liu J."/>
            <person name="Jones K.M."/>
            <person name="Gansberger K."/>
            <person name="Moffat K."/>
            <person name="Hill J."/>
            <person name="Bera J."/>
            <person name="Fadrosh D."/>
            <person name="Jin S."/>
            <person name="Johri S."/>
            <person name="Kim M."/>
            <person name="Overton L."/>
            <person name="Reardon M."/>
            <person name="Tsitrin T."/>
            <person name="Vuong H."/>
            <person name="Weaver B."/>
            <person name="Ciecko A."/>
            <person name="Tallon L."/>
            <person name="Jackson J."/>
            <person name="Pai G."/>
            <person name="Aken S.V."/>
            <person name="Utterback T."/>
            <person name="Reidmuller S."/>
            <person name="Feldblyum T."/>
            <person name="Hsiao J."/>
            <person name="Zismann V."/>
            <person name="Iobst S."/>
            <person name="de Vazeille A.R."/>
            <person name="Buell C.R."/>
            <person name="Ying K."/>
            <person name="Li Y."/>
            <person name="Lu T."/>
            <person name="Huang Y."/>
            <person name="Zhao Q."/>
            <person name="Feng Q."/>
            <person name="Zhang L."/>
            <person name="Zhu J."/>
            <person name="Weng Q."/>
            <person name="Mu J."/>
            <person name="Lu Y."/>
            <person name="Fan D."/>
            <person name="Liu Y."/>
            <person name="Guan J."/>
            <person name="Zhang Y."/>
            <person name="Yu S."/>
            <person name="Liu X."/>
            <person name="Zhang Y."/>
            <person name="Hong G."/>
            <person name="Han B."/>
            <person name="Choisne N."/>
            <person name="Demange N."/>
            <person name="Orjeda G."/>
            <person name="Samain S."/>
            <person name="Cattolico L."/>
            <person name="Pelletier E."/>
            <person name="Couloux A."/>
            <person name="Segurens B."/>
            <person name="Wincker P."/>
            <person name="D'Hont A."/>
            <person name="Scarpelli C."/>
            <person name="Weissenbach J."/>
            <person name="Salanoubat M."/>
            <person name="Quetier F."/>
            <person name="Yu Y."/>
            <person name="Kim H.R."/>
            <person name="Rambo T."/>
            <person name="Currie J."/>
            <person name="Collura K."/>
            <person name="Luo M."/>
            <person name="Yang T."/>
            <person name="Ammiraju J.S.S."/>
            <person name="Engler F."/>
            <person name="Soderlund C."/>
            <person name="Wing R.A."/>
            <person name="Palmer L.E."/>
            <person name="de la Bastide M."/>
            <person name="Spiegel L."/>
            <person name="Nascimento L."/>
            <person name="Zutavern T."/>
            <person name="O'Shaughnessy A."/>
            <person name="Dike S."/>
            <person name="Dedhia N."/>
            <person name="Preston R."/>
            <person name="Balija V."/>
            <person name="McCombie W.R."/>
            <person name="Chow T."/>
            <person name="Chen H."/>
            <person name="Chung M."/>
            <person name="Chen C."/>
            <person name="Shaw J."/>
            <person name="Wu H."/>
            <person name="Hsiao K."/>
            <person name="Chao Y."/>
            <person name="Chu M."/>
            <person name="Cheng C."/>
            <person name="Hour A."/>
            <person name="Lee P."/>
            <person name="Lin S."/>
            <person name="Lin Y."/>
            <person name="Liou J."/>
            <person name="Liu S."/>
            <person name="Hsing Y."/>
            <person name="Raghuvanshi S."/>
            <person name="Mohanty A."/>
            <person name="Bharti A.K."/>
            <person name="Gaur A."/>
            <person name="Gupta V."/>
            <person name="Kumar D."/>
            <person name="Ravi V."/>
            <person name="Vij S."/>
            <person name="Kapur A."/>
            <person name="Khurana P."/>
            <person name="Khurana P."/>
            <person name="Khurana J.P."/>
            <person name="Tyagi A.K."/>
            <person name="Gaikwad K."/>
            <person name="Singh A."/>
            <person name="Dalal V."/>
            <person name="Srivastava S."/>
            <person name="Dixit A."/>
            <person name="Pal A.K."/>
            <person name="Ghazi I.A."/>
            <person name="Yadav M."/>
            <person name="Pandit A."/>
            <person name="Bhargava A."/>
            <person name="Sureshbabu K."/>
            <person name="Batra K."/>
            <person name="Sharma T.R."/>
            <person name="Mohapatra T."/>
            <person name="Singh N.K."/>
            <person name="Messing J."/>
            <person name="Nelson A.B."/>
            <person name="Fuks G."/>
            <person name="Kavchok S."/>
            <person name="Keizer G."/>
            <person name="Linton E."/>
            <person name="Llaca V."/>
            <person name="Song R."/>
            <person name="Tanyolac B."/>
            <person name="Young S."/>
            <person name="Ho-Il K."/>
            <person name="Hahn J.H."/>
            <person name="Sangsakoo G."/>
            <person name="Vanavichit A."/>
            <person name="de Mattos Luiz.A.T."/>
            <person name="Zimmer P.D."/>
            <person name="Malone G."/>
            <person name="Dellagostin O."/>
            <person name="de Oliveira A.C."/>
            <person name="Bevan M."/>
            <person name="Bancroft I."/>
            <person name="Minx P."/>
            <person name="Cordum H."/>
            <person name="Wilson R."/>
            <person name="Cheng Z."/>
            <person name="Jin W."/>
            <person name="Jiang J."/>
            <person name="Leong S.A."/>
            <person name="Iwama H."/>
            <person name="Gojobori T."/>
            <person name="Itoh T."/>
            <person name="Niimura Y."/>
            <person name="Fujii Y."/>
            <person name="Habara T."/>
            <person name="Sakai H."/>
            <person name="Sato Y."/>
            <person name="Wilson G."/>
            <person name="Kumar K."/>
            <person name="McCouch S."/>
            <person name="Juretic N."/>
            <person name="Hoen D."/>
            <person name="Wright S."/>
            <person name="Bruskiewich R."/>
            <person name="Bureau T."/>
            <person name="Miyao A."/>
            <person name="Hirochika H."/>
            <person name="Nishikawa T."/>
            <person name="Kadowaki K."/>
            <person name="Sugiura M."/>
            <person name="Burr B."/>
            <person name="Sasaki T."/>
        </authorList>
    </citation>
    <scope>NUCLEOTIDE SEQUENCE [LARGE SCALE GENOMIC DNA]</scope>
    <source>
        <strain evidence="10">cv. Nipponbare</strain>
    </source>
</reference>
<feature type="compositionally biased region" description="Low complexity" evidence="6">
    <location>
        <begin position="1055"/>
        <end position="1069"/>
    </location>
</feature>
<keyword evidence="1" id="KW-0645">Protease</keyword>
<organism evidence="9 10">
    <name type="scientific">Oryza sativa subsp. japonica</name>
    <name type="common">Rice</name>
    <dbReference type="NCBI Taxonomy" id="39947"/>
    <lineage>
        <taxon>Eukaryota</taxon>
        <taxon>Viridiplantae</taxon>
        <taxon>Streptophyta</taxon>
        <taxon>Embryophyta</taxon>
        <taxon>Tracheophyta</taxon>
        <taxon>Spermatophyta</taxon>
        <taxon>Magnoliopsida</taxon>
        <taxon>Liliopsida</taxon>
        <taxon>Poales</taxon>
        <taxon>Poaceae</taxon>
        <taxon>BOP clade</taxon>
        <taxon>Oryzoideae</taxon>
        <taxon>Oryzeae</taxon>
        <taxon>Oryzinae</taxon>
        <taxon>Oryza</taxon>
        <taxon>Oryza sativa</taxon>
    </lineage>
</organism>
<gene>
    <name evidence="9" type="ORF">OSJNBa0079F16.1</name>
</gene>
<dbReference type="GO" id="GO:0015074">
    <property type="term" value="P:DNA integration"/>
    <property type="evidence" value="ECO:0007669"/>
    <property type="project" value="InterPro"/>
</dbReference>
<feature type="region of interest" description="Disordered" evidence="6">
    <location>
        <begin position="1031"/>
        <end position="1097"/>
    </location>
</feature>
<feature type="region of interest" description="Disordered" evidence="6">
    <location>
        <begin position="112"/>
        <end position="240"/>
    </location>
</feature>
<dbReference type="Pfam" id="PF00098">
    <property type="entry name" value="zf-CCHC"/>
    <property type="match status" value="1"/>
</dbReference>
<dbReference type="GO" id="GO:0003676">
    <property type="term" value="F:nucleic acid binding"/>
    <property type="evidence" value="ECO:0007669"/>
    <property type="project" value="InterPro"/>
</dbReference>
<evidence type="ECO:0000259" key="7">
    <source>
        <dbReference type="PROSITE" id="PS50158"/>
    </source>
</evidence>
<sequence length="1592" mass="174947">MGKLKESEELLERCLEVRKRILSEEHFQITYQVFEFFTTSSALLAINTDWEVAVTLVHLARLTMLNFISDKEDSDLARSKLVRARLLVNDSISSPPEVRHVRRSVSAFGRLEHSASAGRRARRSRRAQASNGSDRCSSSEGGQTGGSGVGSSQGGGGGGGGGGGRCGTCGGGSLRSWQEKGHGSGQSGGQQPTSTAAAAAQGTARPPTGTQTGAGVPAAARSPHAALAGSAALSPDRRHGHHVVQTVVRDFGPGGGWPTLTKTNYIEWAVVMRVRLQVRHMWEAVRYGDVDYDEDRRALDALIATVPPEMQFSLSQKRTAKEAWDAIAAARIGRDRARKSTLQALRKEWENLAFKPGEDVDDFALRLNTLLQKMVQYGDDTYDEERAVEKLFRYVPEKYRQIARSIESLLDLSTMSIEEALGRLKVVDGDEPQPLLGPITIGGKLHLTREQWEASQGNGRKGESSSPTGGRKPRKARGGVQLRWARRHAEGGARRGAQGVATGNHKPARDDACRSCGKLGHWAKDCRQPRRGQVHVARVEEEPALLLAHANIELPPAAPAAAAFLHLDEPKVLVSLCNGSSNDKADGWYLDTGSTHHMTDRREFFTEFDSSVRGSVKFGDASGVEIKGVGSVTFTAKSGEHRLLTGVYYIPALRNSIISVEQLDENGSRVLVEDGLMRIWDRCRRLLAKVTRGTNRLYILSAQVAQPVCLAARRDDEAWQWHERFGHLHFEALKQLSAKEMVRGMPCLDRVEQLCDVCVVTKQRRLPFPQQTSFRAKEQLELVHGDLCGPVTPATPGGRRYFLLLVDDLSRYMWVMVLGSKGEAADAIRHAQAAAEAECGRKLRVLCTDNGGEFTAAEFASYCADEGIQRHYTTPYSPQQNGVVERRNQMVVGMARALLKQRGMPAIFWGEAVVTAAYILNRSPTKALDGRTPYEAWHGRKPAVSHLRVFGCLAFAKELGHIGKLDDRSTPGVFIGYAEGSKAYRILDPETACAHCARRCVRRRARVGMGQGGGRWLDFTVEYVHFEGAGGVGSSSSPSVSTPAPESPPTPTPTHPRATTSTTTSSSSTPPQPVTPHAPAPTATPSTSTPTPARVERSPVEFATPLSHDGERIDAYHDGEQLRYRTMEDLLGDQPVPGLVPRDLEAQLHLACDDGEPRSFAEAEKHAAWRAAMQSEMDAVQENRTWELADLPRGHRAITLKWVFKLKRDEAGAIVKHKARLVARGFVQQEGIDYDDACAPVAWMESVRLLLALVAHEGWGVHHMDVKSVFLNVDLKEEVYVHQPPGFVIPGKEGKVLRLHKALYGLRQAPRAWNAKLDSTLKGMGYEQSLHEAAIYRRGNGGNALLVGVYINDLVIIGTKDAEVAAFKEEMKATFQMSDLGPLSFYLGIEVHQDDSGITLRQTAYAKRVVELAGLTDCNPALTPMEERLKLSRDSTAEEVDATQYRRLVGSLRYLTHTRPDLAFSVGYVVALSSCEAEYMAASATSTQALWLARLLSDLLGRDTGTVELRVDSKSALALAKNPVFHERSKHIRVRYHFIRSYLEEGSIKASYINTKDQLADLLTKPLGRIKFLELCSRIGMAQLPHKTTHKT</sequence>
<dbReference type="InterPro" id="IPR013103">
    <property type="entry name" value="RVT_2"/>
</dbReference>
<dbReference type="InterPro" id="IPR039537">
    <property type="entry name" value="Retrotran_Ty1/copia-like"/>
</dbReference>
<name>Q5JPZ9_ORYSJ</name>
<feature type="domain" description="CCHC-type" evidence="7">
    <location>
        <begin position="513"/>
        <end position="528"/>
    </location>
</feature>
<keyword evidence="5" id="KW-0862">Zinc</keyword>
<dbReference type="InterPro" id="IPR025724">
    <property type="entry name" value="GAG-pre-integrase_dom"/>
</dbReference>
<dbReference type="Proteomes" id="UP000000763">
    <property type="component" value="Chromosome 4"/>
</dbReference>
<dbReference type="PROSITE" id="PS50158">
    <property type="entry name" value="ZF_CCHC"/>
    <property type="match status" value="1"/>
</dbReference>
<dbReference type="PANTHER" id="PTHR42648:SF25">
    <property type="entry name" value="RNA-DIRECTED DNA POLYMERASE"/>
    <property type="match status" value="1"/>
</dbReference>
<feature type="compositionally biased region" description="Low complexity" evidence="6">
    <location>
        <begin position="1080"/>
        <end position="1093"/>
    </location>
</feature>
<feature type="domain" description="Integrase catalytic" evidence="8">
    <location>
        <begin position="765"/>
        <end position="941"/>
    </location>
</feature>
<dbReference type="Pfam" id="PF25597">
    <property type="entry name" value="SH3_retrovirus"/>
    <property type="match status" value="1"/>
</dbReference>
<keyword evidence="4" id="KW-0378">Hydrolase</keyword>
<keyword evidence="3" id="KW-0064">Aspartyl protease</keyword>
<evidence type="ECO:0000313" key="9">
    <source>
        <dbReference type="EMBL" id="CAD39834.1"/>
    </source>
</evidence>
<feature type="compositionally biased region" description="Low complexity" evidence="6">
    <location>
        <begin position="127"/>
        <end position="141"/>
    </location>
</feature>
<keyword evidence="2" id="KW-0479">Metal-binding</keyword>
<dbReference type="InterPro" id="IPR001584">
    <property type="entry name" value="Integrase_cat-core"/>
</dbReference>
<evidence type="ECO:0000256" key="6">
    <source>
        <dbReference type="SAM" id="MobiDB-lite"/>
    </source>
</evidence>
<dbReference type="Gene3D" id="3.30.420.10">
    <property type="entry name" value="Ribonuclease H-like superfamily/Ribonuclease H"/>
    <property type="match status" value="1"/>
</dbReference>
<evidence type="ECO:0000256" key="1">
    <source>
        <dbReference type="ARBA" id="ARBA00022670"/>
    </source>
</evidence>
<dbReference type="InterPro" id="IPR036397">
    <property type="entry name" value="RNaseH_sf"/>
</dbReference>
<dbReference type="InterPro" id="IPR057670">
    <property type="entry name" value="SH3_retrovirus"/>
</dbReference>
<dbReference type="Pfam" id="PF22936">
    <property type="entry name" value="Pol_BBD"/>
    <property type="match status" value="1"/>
</dbReference>
<evidence type="ECO:0000256" key="4">
    <source>
        <dbReference type="ARBA" id="ARBA00022801"/>
    </source>
</evidence>
<dbReference type="GO" id="GO:0006508">
    <property type="term" value="P:proteolysis"/>
    <property type="evidence" value="ECO:0007669"/>
    <property type="project" value="UniProtKB-KW"/>
</dbReference>
<evidence type="ECO:0000313" key="10">
    <source>
        <dbReference type="Proteomes" id="UP000000763"/>
    </source>
</evidence>